<evidence type="ECO:0000259" key="7">
    <source>
        <dbReference type="PROSITE" id="PS50847"/>
    </source>
</evidence>
<dbReference type="RefSeq" id="WP_305003957.1">
    <property type="nucleotide sequence ID" value="NZ_JAUQUB010000006.1"/>
</dbReference>
<evidence type="ECO:0000256" key="4">
    <source>
        <dbReference type="ARBA" id="ARBA00023088"/>
    </source>
</evidence>
<evidence type="ECO:0000256" key="3">
    <source>
        <dbReference type="ARBA" id="ARBA00022729"/>
    </source>
</evidence>
<keyword evidence="1" id="KW-0134">Cell wall</keyword>
<gene>
    <name evidence="8" type="ORF">Q5716_14960</name>
</gene>
<proteinExistence type="predicted"/>
<feature type="domain" description="Gram-positive cocci surface proteins LPxTG" evidence="7">
    <location>
        <begin position="366"/>
        <end position="400"/>
    </location>
</feature>
<protein>
    <submittedName>
        <fullName evidence="8">LPXTG cell wall anchor domain-containing protein</fullName>
    </submittedName>
</protein>
<reference evidence="8 9" key="1">
    <citation type="submission" date="2023-07" db="EMBL/GenBank/DDBJ databases">
        <title>Protaetiibacter sp. nov WY-16 isolated from soil.</title>
        <authorList>
            <person name="Liu B."/>
            <person name="Wan Y."/>
        </authorList>
    </citation>
    <scope>NUCLEOTIDE SEQUENCE [LARGE SCALE GENOMIC DNA]</scope>
    <source>
        <strain evidence="8 9">WY-16</strain>
    </source>
</reference>
<keyword evidence="9" id="KW-1185">Reference proteome</keyword>
<comment type="caution">
    <text evidence="8">The sequence shown here is derived from an EMBL/GenBank/DDBJ whole genome shotgun (WGS) entry which is preliminary data.</text>
</comment>
<organism evidence="8 9">
    <name type="scientific">Antiquaquibacter soli</name>
    <dbReference type="NCBI Taxonomy" id="3064523"/>
    <lineage>
        <taxon>Bacteria</taxon>
        <taxon>Bacillati</taxon>
        <taxon>Actinomycetota</taxon>
        <taxon>Actinomycetes</taxon>
        <taxon>Micrococcales</taxon>
        <taxon>Microbacteriaceae</taxon>
        <taxon>Antiquaquibacter</taxon>
    </lineage>
</organism>
<keyword evidence="3 6" id="KW-0732">Signal</keyword>
<accession>A0ABT9BR88</accession>
<evidence type="ECO:0000256" key="1">
    <source>
        <dbReference type="ARBA" id="ARBA00022512"/>
    </source>
</evidence>
<dbReference type="PROSITE" id="PS50847">
    <property type="entry name" value="GRAM_POS_ANCHORING"/>
    <property type="match status" value="1"/>
</dbReference>
<keyword evidence="5" id="KW-0812">Transmembrane</keyword>
<dbReference type="EMBL" id="JAUQUB010000006">
    <property type="protein sequence ID" value="MDO7883531.1"/>
    <property type="molecule type" value="Genomic_DNA"/>
</dbReference>
<keyword evidence="4" id="KW-0572">Peptidoglycan-anchor</keyword>
<evidence type="ECO:0000256" key="6">
    <source>
        <dbReference type="SAM" id="SignalP"/>
    </source>
</evidence>
<feature type="signal peptide" evidence="6">
    <location>
        <begin position="1"/>
        <end position="29"/>
    </location>
</feature>
<keyword evidence="5" id="KW-0472">Membrane</keyword>
<dbReference type="NCBIfam" id="TIGR01167">
    <property type="entry name" value="LPXTG_anchor"/>
    <property type="match status" value="1"/>
</dbReference>
<keyword evidence="2" id="KW-0964">Secreted</keyword>
<dbReference type="Proteomes" id="UP001241072">
    <property type="component" value="Unassembled WGS sequence"/>
</dbReference>
<evidence type="ECO:0000313" key="9">
    <source>
        <dbReference type="Proteomes" id="UP001241072"/>
    </source>
</evidence>
<evidence type="ECO:0000313" key="8">
    <source>
        <dbReference type="EMBL" id="MDO7883531.1"/>
    </source>
</evidence>
<name>A0ABT9BR88_9MICO</name>
<dbReference type="InterPro" id="IPR019931">
    <property type="entry name" value="LPXTG_anchor"/>
</dbReference>
<evidence type="ECO:0000256" key="5">
    <source>
        <dbReference type="SAM" id="Phobius"/>
    </source>
</evidence>
<feature type="chain" id="PRO_5046431214" evidence="6">
    <location>
        <begin position="30"/>
        <end position="400"/>
    </location>
</feature>
<feature type="transmembrane region" description="Helical" evidence="5">
    <location>
        <begin position="375"/>
        <end position="394"/>
    </location>
</feature>
<evidence type="ECO:0000256" key="2">
    <source>
        <dbReference type="ARBA" id="ARBA00022525"/>
    </source>
</evidence>
<sequence>MTARTRAAAFSLAAASALVLGGAAAPAFAGSPSDFCSGDAAYANPHTAGAWWIEVCPNAGYIYEGDTANKTDAFDGVGYLTAVGATDVPLIAPASATTAGYVGDAYVASWTDAGVDLGGGTVVDVSVEFTLEGSFARWSISSVEAGTSTPVSIPIEWEGGLGSDGDTLYFVDGDRMISYGDDDDPVLMWSAESDTSTFFDVNDGSDAVLIEAEGAETTITVGMLDYDCATPNADAFAYAQTIFTTVEFGSTPVVPGTDDCVVAQPITVAPGAPLDVALDVTITGVTYPDGGDADYWIYDPAFDDEAVIEVTDYNVPDTAPGFRLTGTAPTTPGTYWIGLYPYPTESDIYPVGHLEVIVAAPAGPQLAATGSTTPVIGGIAAAVVLAAGAGILVLRRRQTV</sequence>
<keyword evidence="5" id="KW-1133">Transmembrane helix</keyword>